<accession>A0A848HAB3</accession>
<evidence type="ECO:0000313" key="4">
    <source>
        <dbReference type="Proteomes" id="UP000541185"/>
    </source>
</evidence>
<feature type="transmembrane region" description="Helical" evidence="1">
    <location>
        <begin position="38"/>
        <end position="56"/>
    </location>
</feature>
<keyword evidence="1" id="KW-0472">Membrane</keyword>
<dbReference type="InterPro" id="IPR029787">
    <property type="entry name" value="Nucleotide_cyclase"/>
</dbReference>
<comment type="caution">
    <text evidence="3">The sequence shown here is derived from an EMBL/GenBank/DDBJ whole genome shotgun (WGS) entry which is preliminary data.</text>
</comment>
<evidence type="ECO:0000259" key="2">
    <source>
        <dbReference type="SMART" id="SM00267"/>
    </source>
</evidence>
<keyword evidence="1" id="KW-0812">Transmembrane</keyword>
<feature type="domain" description="GGDEF" evidence="2">
    <location>
        <begin position="212"/>
        <end position="389"/>
    </location>
</feature>
<reference evidence="3 4" key="1">
    <citation type="submission" date="2020-04" db="EMBL/GenBank/DDBJ databases">
        <title>Ramlibacter sp. G-1-2-2 isolated from soil.</title>
        <authorList>
            <person name="Dahal R.H."/>
        </authorList>
    </citation>
    <scope>NUCLEOTIDE SEQUENCE [LARGE SCALE GENOMIC DNA]</scope>
    <source>
        <strain evidence="3 4">G-1-2-2</strain>
    </source>
</reference>
<feature type="transmembrane region" description="Helical" evidence="1">
    <location>
        <begin position="68"/>
        <end position="86"/>
    </location>
</feature>
<dbReference type="AlphaFoldDB" id="A0A848HAB3"/>
<keyword evidence="4" id="KW-1185">Reference proteome</keyword>
<dbReference type="Gene3D" id="3.30.70.270">
    <property type="match status" value="1"/>
</dbReference>
<feature type="transmembrane region" description="Helical" evidence="1">
    <location>
        <begin position="6"/>
        <end position="26"/>
    </location>
</feature>
<feature type="transmembrane region" description="Helical" evidence="1">
    <location>
        <begin position="127"/>
        <end position="146"/>
    </location>
</feature>
<dbReference type="RefSeq" id="WP_169421987.1">
    <property type="nucleotide sequence ID" value="NZ_JABBFX010000003.1"/>
</dbReference>
<feature type="transmembrane region" description="Helical" evidence="1">
    <location>
        <begin position="158"/>
        <end position="181"/>
    </location>
</feature>
<dbReference type="Proteomes" id="UP000541185">
    <property type="component" value="Unassembled WGS sequence"/>
</dbReference>
<feature type="transmembrane region" description="Helical" evidence="1">
    <location>
        <begin position="187"/>
        <end position="207"/>
    </location>
</feature>
<dbReference type="SMART" id="SM00267">
    <property type="entry name" value="GGDEF"/>
    <property type="match status" value="1"/>
</dbReference>
<proteinExistence type="predicted"/>
<gene>
    <name evidence="3" type="ORF">HHL11_28505</name>
</gene>
<sequence length="423" mass="44996">MDALALVVWSMALGTIAAVAGARLADVAARPSLSRLRALSYHSSVFLLVLVLSGVLPQAHPVSPARLHALQVLAGPLCVGLSNFWIHGWLRAAQRDRLMALGLRVSALALPLAGVAVLLLVPRAQQLPAAAAISLLGSGLTLWLTLRGWRMGDHMALAMALGCLLTLPAIAGLYALAMHLLPARLGLQAALAACVALSNALTGVVLWRRDRHAWQARQQSARVAALDPVTRLENGRSLVLRLVQALQRRQRTGRDGALLAVMVFDVERIATHVGAAGVNEMWVTLAARIQRQLGVVNPVGRYWDRCFVALVETIPSMPWLRTVGLRVATSLRHPIEVTGLGGVPMRVWADIGVGVVHLPPGPLEAEDVLHAAQALATAARGMRSRAAMLDPATESVVAVECATLAPRRGWARSRPQALASLGS</sequence>
<dbReference type="SUPFAM" id="SSF55073">
    <property type="entry name" value="Nucleotide cyclase"/>
    <property type="match status" value="1"/>
</dbReference>
<keyword evidence="1" id="KW-1133">Transmembrane helix</keyword>
<protein>
    <submittedName>
        <fullName evidence="3">Diguanylate cyclase</fullName>
    </submittedName>
</protein>
<name>A0A848HAB3_9BURK</name>
<organism evidence="3 4">
    <name type="scientific">Ramlibacter agri</name>
    <dbReference type="NCBI Taxonomy" id="2728837"/>
    <lineage>
        <taxon>Bacteria</taxon>
        <taxon>Pseudomonadati</taxon>
        <taxon>Pseudomonadota</taxon>
        <taxon>Betaproteobacteria</taxon>
        <taxon>Burkholderiales</taxon>
        <taxon>Comamonadaceae</taxon>
        <taxon>Ramlibacter</taxon>
    </lineage>
</organism>
<dbReference type="EMBL" id="JABBFX010000003">
    <property type="protein sequence ID" value="NML47725.1"/>
    <property type="molecule type" value="Genomic_DNA"/>
</dbReference>
<feature type="transmembrane region" description="Helical" evidence="1">
    <location>
        <begin position="98"/>
        <end position="121"/>
    </location>
</feature>
<dbReference type="Pfam" id="PF00990">
    <property type="entry name" value="GGDEF"/>
    <property type="match status" value="1"/>
</dbReference>
<evidence type="ECO:0000313" key="3">
    <source>
        <dbReference type="EMBL" id="NML47725.1"/>
    </source>
</evidence>
<dbReference type="InterPro" id="IPR043128">
    <property type="entry name" value="Rev_trsase/Diguanyl_cyclase"/>
</dbReference>
<dbReference type="InterPro" id="IPR000160">
    <property type="entry name" value="GGDEF_dom"/>
</dbReference>
<evidence type="ECO:0000256" key="1">
    <source>
        <dbReference type="SAM" id="Phobius"/>
    </source>
</evidence>